<evidence type="ECO:0000313" key="3">
    <source>
        <dbReference type="Proteomes" id="UP000289340"/>
    </source>
</evidence>
<evidence type="ECO:0000259" key="1">
    <source>
        <dbReference type="Pfam" id="PF23098"/>
    </source>
</evidence>
<proteinExistence type="predicted"/>
<keyword evidence="3" id="KW-1185">Reference proteome</keyword>
<dbReference type="PANTHER" id="PTHR14927:SF0">
    <property type="entry name" value="NUCLEOLAR PROTEIN 10"/>
    <property type="match status" value="1"/>
</dbReference>
<dbReference type="SUPFAM" id="SSF75011">
    <property type="entry name" value="3-carboxy-cis,cis-mucoante lactonizing enzyme"/>
    <property type="match status" value="1"/>
</dbReference>
<protein>
    <recommendedName>
        <fullName evidence="1">Nucleolar protein 10-like N-terminal domain-containing protein</fullName>
    </recommendedName>
</protein>
<reference evidence="2 3" key="1">
    <citation type="submission" date="2018-09" db="EMBL/GenBank/DDBJ databases">
        <title>A high-quality reference genome of wild soybean provides a powerful tool to mine soybean genomes.</title>
        <authorList>
            <person name="Xie M."/>
            <person name="Chung C.Y.L."/>
            <person name="Li M.-W."/>
            <person name="Wong F.-L."/>
            <person name="Chan T.-F."/>
            <person name="Lam H.-M."/>
        </authorList>
    </citation>
    <scope>NUCLEOTIDE SEQUENCE [LARGE SCALE GENOMIC DNA]</scope>
    <source>
        <strain evidence="3">cv. W05</strain>
        <tissue evidence="2">Hypocotyl of etiolated seedlings</tissue>
    </source>
</reference>
<comment type="caution">
    <text evidence="2">The sequence shown here is derived from an EMBL/GenBank/DDBJ whole genome shotgun (WGS) entry which is preliminary data.</text>
</comment>
<gene>
    <name evidence="2" type="ORF">D0Y65_007079</name>
</gene>
<feature type="domain" description="Nucleolar protein 10-like N-terminal" evidence="1">
    <location>
        <begin position="58"/>
        <end position="122"/>
    </location>
</feature>
<name>A0A445LBR7_GLYSO</name>
<dbReference type="InterPro" id="IPR015943">
    <property type="entry name" value="WD40/YVTN_repeat-like_dom_sf"/>
</dbReference>
<dbReference type="EMBL" id="QZWG01000003">
    <property type="protein sequence ID" value="RZC20518.1"/>
    <property type="molecule type" value="Genomic_DNA"/>
</dbReference>
<dbReference type="InterPro" id="IPR040382">
    <property type="entry name" value="NOL10/Enp2"/>
</dbReference>
<dbReference type="Gene3D" id="2.130.10.10">
    <property type="entry name" value="YVTN repeat-like/Quinoprotein amine dehydrogenase"/>
    <property type="match status" value="1"/>
</dbReference>
<dbReference type="GO" id="GO:0030686">
    <property type="term" value="C:90S preribosome"/>
    <property type="evidence" value="ECO:0007669"/>
    <property type="project" value="TreeGrafter"/>
</dbReference>
<organism evidence="2 3">
    <name type="scientific">Glycine soja</name>
    <name type="common">Wild soybean</name>
    <dbReference type="NCBI Taxonomy" id="3848"/>
    <lineage>
        <taxon>Eukaryota</taxon>
        <taxon>Viridiplantae</taxon>
        <taxon>Streptophyta</taxon>
        <taxon>Embryophyta</taxon>
        <taxon>Tracheophyta</taxon>
        <taxon>Spermatophyta</taxon>
        <taxon>Magnoliopsida</taxon>
        <taxon>eudicotyledons</taxon>
        <taxon>Gunneridae</taxon>
        <taxon>Pentapetalae</taxon>
        <taxon>rosids</taxon>
        <taxon>fabids</taxon>
        <taxon>Fabales</taxon>
        <taxon>Fabaceae</taxon>
        <taxon>Papilionoideae</taxon>
        <taxon>50 kb inversion clade</taxon>
        <taxon>NPAAA clade</taxon>
        <taxon>indigoferoid/millettioid clade</taxon>
        <taxon>Phaseoleae</taxon>
        <taxon>Glycine</taxon>
        <taxon>Glycine subgen. Soja</taxon>
    </lineage>
</organism>
<dbReference type="GO" id="GO:0032040">
    <property type="term" value="C:small-subunit processome"/>
    <property type="evidence" value="ECO:0007669"/>
    <property type="project" value="TreeGrafter"/>
</dbReference>
<sequence length="122" mass="13349">MQLLEDLRFTTTATKIKATPDGEYIIASGIYPPQVKVYKVKELGLKFEHHLDFEIVDFQLHVLVACGGEDGVVECFDMRVRSSIGRIDVVGPSGDVNQEITALEFDEDGGFLMVVGSSAGKV</sequence>
<dbReference type="SMR" id="A0A445LBR7"/>
<dbReference type="InterPro" id="IPR056551">
    <property type="entry name" value="Beta-prop_NOL10_N"/>
</dbReference>
<evidence type="ECO:0000313" key="2">
    <source>
        <dbReference type="EMBL" id="RZC20518.1"/>
    </source>
</evidence>
<accession>A0A445LBR7</accession>
<dbReference type="AlphaFoldDB" id="A0A445LBR7"/>
<dbReference type="GO" id="GO:0000462">
    <property type="term" value="P:maturation of SSU-rRNA from tricistronic rRNA transcript (SSU-rRNA, 5.8S rRNA, LSU-rRNA)"/>
    <property type="evidence" value="ECO:0007669"/>
    <property type="project" value="TreeGrafter"/>
</dbReference>
<dbReference type="Proteomes" id="UP000289340">
    <property type="component" value="Chromosome 3"/>
</dbReference>
<dbReference type="Pfam" id="PF23098">
    <property type="entry name" value="Beta-prop_NOL10_N"/>
    <property type="match status" value="1"/>
</dbReference>
<dbReference type="PANTHER" id="PTHR14927">
    <property type="entry name" value="NUCLEOLAR PROTEIN 10"/>
    <property type="match status" value="1"/>
</dbReference>